<dbReference type="Proteomes" id="UP001220962">
    <property type="component" value="Chromosome"/>
</dbReference>
<proteinExistence type="predicted"/>
<organism evidence="1 2">
    <name type="scientific">Paenibacillus urinalis</name>
    <dbReference type="NCBI Taxonomy" id="521520"/>
    <lineage>
        <taxon>Bacteria</taxon>
        <taxon>Bacillati</taxon>
        <taxon>Bacillota</taxon>
        <taxon>Bacilli</taxon>
        <taxon>Bacillales</taxon>
        <taxon>Paenibacillaceae</taxon>
        <taxon>Paenibacillus</taxon>
    </lineage>
</organism>
<reference evidence="1" key="1">
    <citation type="submission" date="2023-02" db="EMBL/GenBank/DDBJ databases">
        <title>Pathogen: clinical or host-associated sample.</title>
        <authorList>
            <person name="Hergert J."/>
            <person name="Casey R."/>
            <person name="Wagner J."/>
            <person name="Young E.L."/>
            <person name="Oakeson K.F."/>
        </authorList>
    </citation>
    <scope>NUCLEOTIDE SEQUENCE</scope>
    <source>
        <strain evidence="1">2022CK-00830</strain>
    </source>
</reference>
<gene>
    <name evidence="1" type="ORF">PUW23_03385</name>
</gene>
<evidence type="ECO:0000313" key="1">
    <source>
        <dbReference type="EMBL" id="WDH83300.1"/>
    </source>
</evidence>
<dbReference type="EMBL" id="CP118101">
    <property type="protein sequence ID" value="WDH83300.1"/>
    <property type="molecule type" value="Genomic_DNA"/>
</dbReference>
<dbReference type="AlphaFoldDB" id="A0AAX3N0M7"/>
<sequence>MSNKGDLYSLYRAEPLQQAQKYISSDDSQKKGELKRYLKVLKYKDLLAIQSNRRLWEQLLLDPDPLFRRQLCSHAYKITQEQIAQNISGSTKTGFALINETLKPDNFNTFVLAVMFNVPWQIIIEKKPVEYSFNQYTEYFLDGSAKRISVEALYQEKDRVSRNIVGYLIIDAQHLLETAGPLTTGRWVTTYPELDYFEFHLPNEPVLHKAKRKEILNAFPFATHLVTTYTPFRSERSLWVMGPKPGKQQDYQQILMELELWDVTDIREI</sequence>
<accession>A0AAX3N0M7</accession>
<name>A0AAX3N0M7_9BACL</name>
<dbReference type="RefSeq" id="WP_274359431.1">
    <property type="nucleotide sequence ID" value="NZ_CP118101.1"/>
</dbReference>
<protein>
    <submittedName>
        <fullName evidence="1">Uncharacterized protein</fullName>
    </submittedName>
</protein>
<evidence type="ECO:0000313" key="2">
    <source>
        <dbReference type="Proteomes" id="UP001220962"/>
    </source>
</evidence>